<proteinExistence type="inferred from homology"/>
<evidence type="ECO:0000256" key="5">
    <source>
        <dbReference type="ARBA" id="ARBA00023136"/>
    </source>
</evidence>
<accession>H2ZQJ6</accession>
<feature type="transmembrane region" description="Helical" evidence="6">
    <location>
        <begin position="57"/>
        <end position="76"/>
    </location>
</feature>
<dbReference type="GO" id="GO:0022857">
    <property type="term" value="F:transmembrane transporter activity"/>
    <property type="evidence" value="ECO:0007669"/>
    <property type="project" value="InterPro"/>
</dbReference>
<sequence length="220" mass="24727">MFGYLLGVGELYMFWLAEERFNAASVLLGVSVIMSSAFDVLMYVLSSGLIRKFGPNIIISVGLVLLGIRLLLFTFARHAWQLILADSLRGISFAVMWVSTCQLILQLSPPGLRATTMGLVQAGLWGLGYGTAALFGGVMYERLGADTMFRVSFFMSLIVAMFYVIFFVSHDRWQRSKERKKNNNNDDEVKSLAEEAVCNIDFINQENEETIRNQVENSHV</sequence>
<evidence type="ECO:0000313" key="8">
    <source>
        <dbReference type="Ensembl" id="ENSCSAVP00000019862.1"/>
    </source>
</evidence>
<dbReference type="PANTHER" id="PTHR16172:SF2">
    <property type="entry name" value="MAJOR FACILITATOR SUPERFAMILY DOMAIN-CONTAINING PROTEIN 6"/>
    <property type="match status" value="1"/>
</dbReference>
<dbReference type="PANTHER" id="PTHR16172">
    <property type="entry name" value="MAJOR FACILITATOR SUPERFAMILY DOMAIN-CONTAINING PROTEIN 6-LIKE"/>
    <property type="match status" value="1"/>
</dbReference>
<dbReference type="STRING" id="51511.ENSCSAVP00000019862"/>
<dbReference type="OMA" id="NDICRDV"/>
<feature type="transmembrane region" description="Helical" evidence="6">
    <location>
        <begin position="88"/>
        <end position="107"/>
    </location>
</feature>
<dbReference type="Pfam" id="PF12832">
    <property type="entry name" value="MFS_1_like"/>
    <property type="match status" value="1"/>
</dbReference>
<dbReference type="InterPro" id="IPR020846">
    <property type="entry name" value="MFS_dom"/>
</dbReference>
<evidence type="ECO:0000313" key="9">
    <source>
        <dbReference type="Proteomes" id="UP000007875"/>
    </source>
</evidence>
<dbReference type="HOGENOM" id="CLU_1255588_0_0_1"/>
<evidence type="ECO:0000256" key="3">
    <source>
        <dbReference type="ARBA" id="ARBA00022692"/>
    </source>
</evidence>
<feature type="domain" description="Major facilitator superfamily (MFS) profile" evidence="7">
    <location>
        <begin position="1"/>
        <end position="220"/>
    </location>
</feature>
<keyword evidence="3 6" id="KW-0812">Transmembrane</keyword>
<dbReference type="GeneTree" id="ENSGT00530000063599"/>
<dbReference type="InterPro" id="IPR036259">
    <property type="entry name" value="MFS_trans_sf"/>
</dbReference>
<dbReference type="PROSITE" id="PS50850">
    <property type="entry name" value="MFS"/>
    <property type="match status" value="1"/>
</dbReference>
<keyword evidence="5 6" id="KW-0472">Membrane</keyword>
<dbReference type="InterPro" id="IPR051717">
    <property type="entry name" value="MFS_MFSD6"/>
</dbReference>
<dbReference type="AlphaFoldDB" id="H2ZQJ6"/>
<evidence type="ECO:0000256" key="6">
    <source>
        <dbReference type="SAM" id="Phobius"/>
    </source>
</evidence>
<dbReference type="eggNOG" id="KOG3762">
    <property type="taxonomic scope" value="Eukaryota"/>
</dbReference>
<dbReference type="InterPro" id="IPR024989">
    <property type="entry name" value="MFS_assoc_dom"/>
</dbReference>
<evidence type="ECO:0000256" key="4">
    <source>
        <dbReference type="ARBA" id="ARBA00022989"/>
    </source>
</evidence>
<feature type="transmembrane region" description="Helical" evidence="6">
    <location>
        <begin position="152"/>
        <end position="170"/>
    </location>
</feature>
<dbReference type="SUPFAM" id="SSF103473">
    <property type="entry name" value="MFS general substrate transporter"/>
    <property type="match status" value="1"/>
</dbReference>
<reference evidence="8" key="2">
    <citation type="submission" date="2025-08" db="UniProtKB">
        <authorList>
            <consortium name="Ensembl"/>
        </authorList>
    </citation>
    <scope>IDENTIFICATION</scope>
</reference>
<reference evidence="8" key="3">
    <citation type="submission" date="2025-09" db="UniProtKB">
        <authorList>
            <consortium name="Ensembl"/>
        </authorList>
    </citation>
    <scope>IDENTIFICATION</scope>
</reference>
<comment type="similarity">
    <text evidence="2">Belongs to the major facilitator superfamily. MFSD6 family.</text>
</comment>
<feature type="transmembrane region" description="Helical" evidence="6">
    <location>
        <begin position="119"/>
        <end position="140"/>
    </location>
</feature>
<reference evidence="9" key="1">
    <citation type="submission" date="2003-08" db="EMBL/GenBank/DDBJ databases">
        <authorList>
            <person name="Birren B."/>
            <person name="Nusbaum C."/>
            <person name="Abebe A."/>
            <person name="Abouelleil A."/>
            <person name="Adekoya E."/>
            <person name="Ait-zahra M."/>
            <person name="Allen N."/>
            <person name="Allen T."/>
            <person name="An P."/>
            <person name="Anderson M."/>
            <person name="Anderson S."/>
            <person name="Arachchi H."/>
            <person name="Armbruster J."/>
            <person name="Bachantsang P."/>
            <person name="Baldwin J."/>
            <person name="Barry A."/>
            <person name="Bayul T."/>
            <person name="Blitshsteyn B."/>
            <person name="Bloom T."/>
            <person name="Blye J."/>
            <person name="Boguslavskiy L."/>
            <person name="Borowsky M."/>
            <person name="Boukhgalter B."/>
            <person name="Brunache A."/>
            <person name="Butler J."/>
            <person name="Calixte N."/>
            <person name="Calvo S."/>
            <person name="Camarata J."/>
            <person name="Campo K."/>
            <person name="Chang J."/>
            <person name="Cheshatsang Y."/>
            <person name="Citroen M."/>
            <person name="Collymore A."/>
            <person name="Considine T."/>
            <person name="Cook A."/>
            <person name="Cooke P."/>
            <person name="Corum B."/>
            <person name="Cuomo C."/>
            <person name="David R."/>
            <person name="Dawoe T."/>
            <person name="Degray S."/>
            <person name="Dodge S."/>
            <person name="Dooley K."/>
            <person name="Dorje P."/>
            <person name="Dorjee K."/>
            <person name="Dorris L."/>
            <person name="Duffey N."/>
            <person name="Dupes A."/>
            <person name="Elkins T."/>
            <person name="Engels R."/>
            <person name="Erickson J."/>
            <person name="Farina A."/>
            <person name="Faro S."/>
            <person name="Ferreira P."/>
            <person name="Fischer H."/>
            <person name="Fitzgerald M."/>
            <person name="Foley K."/>
            <person name="Gage D."/>
            <person name="Galagan J."/>
            <person name="Gearin G."/>
            <person name="Gnerre S."/>
            <person name="Gnirke A."/>
            <person name="Goyette A."/>
            <person name="Graham J."/>
            <person name="Grandbois E."/>
            <person name="Gyaltsen K."/>
            <person name="Hafez N."/>
            <person name="Hagopian D."/>
            <person name="Hagos B."/>
            <person name="Hall J."/>
            <person name="Hatcher B."/>
            <person name="Heller A."/>
            <person name="Higgins H."/>
            <person name="Honan T."/>
            <person name="Horn A."/>
            <person name="Houde N."/>
            <person name="Hughes L."/>
            <person name="Hulme W."/>
            <person name="Husby E."/>
            <person name="Iliev I."/>
            <person name="Jaffe D."/>
            <person name="Jones C."/>
            <person name="Kamal M."/>
            <person name="Kamat A."/>
            <person name="Kamvysselis M."/>
            <person name="Karlsson E."/>
            <person name="Kells C."/>
            <person name="Kieu A."/>
            <person name="Kisner P."/>
            <person name="Kodira C."/>
            <person name="Kulbokas E."/>
            <person name="Labutti K."/>
            <person name="Lama D."/>
            <person name="Landers T."/>
            <person name="Leger J."/>
            <person name="Levine S."/>
            <person name="Lewis D."/>
            <person name="Lewis T."/>
            <person name="Lindblad-toh K."/>
            <person name="Liu X."/>
            <person name="Lokyitsang T."/>
            <person name="Lokyitsang Y."/>
            <person name="Lucien O."/>
            <person name="Lui A."/>
            <person name="Ma L.J."/>
            <person name="Mabbitt R."/>
            <person name="Macdonald J."/>
            <person name="Maclean C."/>
            <person name="Major J."/>
            <person name="Manning J."/>
            <person name="Marabella R."/>
            <person name="Maru K."/>
            <person name="Matthews C."/>
            <person name="Mauceli E."/>
            <person name="Mccarthy M."/>
            <person name="Mcdonough S."/>
            <person name="Mcghee T."/>
            <person name="Meldrim J."/>
            <person name="Meneus L."/>
            <person name="Mesirov J."/>
            <person name="Mihalev A."/>
            <person name="Mihova T."/>
            <person name="Mikkelsen T."/>
            <person name="Mlenga V."/>
            <person name="Moru K."/>
            <person name="Mozes J."/>
            <person name="Mulrain L."/>
            <person name="Munson G."/>
            <person name="Naylor J."/>
            <person name="Newes C."/>
            <person name="Nguyen C."/>
            <person name="Nguyen N."/>
            <person name="Nguyen T."/>
            <person name="Nicol R."/>
            <person name="Nielsen C."/>
            <person name="Nizzari M."/>
            <person name="Norbu C."/>
            <person name="Norbu N."/>
            <person name="O'donnell P."/>
            <person name="Okoawo O."/>
            <person name="O'leary S."/>
            <person name="Omotosho B."/>
            <person name="O'neill K."/>
            <person name="Osman S."/>
            <person name="Parker S."/>
            <person name="Perrin D."/>
            <person name="Phunkhang P."/>
            <person name="Piqani B."/>
            <person name="Purcell S."/>
            <person name="Rachupka T."/>
            <person name="Ramasamy U."/>
            <person name="Rameau R."/>
            <person name="Ray V."/>
            <person name="Raymond C."/>
            <person name="Retta R."/>
            <person name="Richardson S."/>
            <person name="Rise C."/>
            <person name="Rodriguez J."/>
            <person name="Rogers J."/>
            <person name="Rogov P."/>
            <person name="Rutman M."/>
            <person name="Schupbach R."/>
            <person name="Seaman C."/>
            <person name="Settipalli S."/>
            <person name="Sharpe T."/>
            <person name="Sheridan J."/>
            <person name="Sherpa N."/>
            <person name="Shi J."/>
            <person name="Smirnov S."/>
            <person name="Smith C."/>
            <person name="Sougnez C."/>
            <person name="Spencer B."/>
            <person name="Stalker J."/>
            <person name="Stange-thomann N."/>
            <person name="Stavropoulos S."/>
            <person name="Stetson K."/>
            <person name="Stone C."/>
            <person name="Stone S."/>
            <person name="Stubbs M."/>
            <person name="Talamas J."/>
            <person name="Tchuinga P."/>
            <person name="Tenzing P."/>
            <person name="Tesfaye S."/>
            <person name="Theodore J."/>
            <person name="Thoulutsang Y."/>
            <person name="Topham K."/>
            <person name="Towey S."/>
            <person name="Tsamla T."/>
            <person name="Tsomo N."/>
            <person name="Vallee D."/>
            <person name="Vassiliev H."/>
            <person name="Venkataraman V."/>
            <person name="Vinson J."/>
            <person name="Vo A."/>
            <person name="Wade C."/>
            <person name="Wang S."/>
            <person name="Wangchuk T."/>
            <person name="Wangdi T."/>
            <person name="Whittaker C."/>
            <person name="Wilkinson J."/>
            <person name="Wu Y."/>
            <person name="Wyman D."/>
            <person name="Yadav S."/>
            <person name="Yang S."/>
            <person name="Yang X."/>
            <person name="Yeager S."/>
            <person name="Yee E."/>
            <person name="Young G."/>
            <person name="Zainoun J."/>
            <person name="Zembeck L."/>
            <person name="Zimmer A."/>
            <person name="Zody M."/>
            <person name="Lander E."/>
        </authorList>
    </citation>
    <scope>NUCLEOTIDE SEQUENCE [LARGE SCALE GENOMIC DNA]</scope>
</reference>
<keyword evidence="9" id="KW-1185">Reference proteome</keyword>
<keyword evidence="4 6" id="KW-1133">Transmembrane helix</keyword>
<feature type="transmembrane region" description="Helical" evidence="6">
    <location>
        <begin position="20"/>
        <end position="45"/>
    </location>
</feature>
<comment type="subcellular location">
    <subcellularLocation>
        <location evidence="1">Membrane</location>
        <topology evidence="1">Multi-pass membrane protein</topology>
    </subcellularLocation>
</comment>
<dbReference type="InParanoid" id="H2ZQJ6"/>
<protein>
    <recommendedName>
        <fullName evidence="7">Major facilitator superfamily (MFS) profile domain-containing protein</fullName>
    </recommendedName>
</protein>
<dbReference type="Ensembl" id="ENSCSAVT00000020075.1">
    <property type="protein sequence ID" value="ENSCSAVP00000019862.1"/>
    <property type="gene ID" value="ENSCSAVG00000011664.1"/>
</dbReference>
<dbReference type="Proteomes" id="UP000007875">
    <property type="component" value="Unassembled WGS sequence"/>
</dbReference>
<name>H2ZQJ6_CIOSA</name>
<dbReference type="Gene3D" id="1.20.1250.20">
    <property type="entry name" value="MFS general substrate transporter like domains"/>
    <property type="match status" value="1"/>
</dbReference>
<dbReference type="GO" id="GO:0005886">
    <property type="term" value="C:plasma membrane"/>
    <property type="evidence" value="ECO:0007669"/>
    <property type="project" value="TreeGrafter"/>
</dbReference>
<organism evidence="8 9">
    <name type="scientific">Ciona savignyi</name>
    <name type="common">Pacific transparent sea squirt</name>
    <dbReference type="NCBI Taxonomy" id="51511"/>
    <lineage>
        <taxon>Eukaryota</taxon>
        <taxon>Metazoa</taxon>
        <taxon>Chordata</taxon>
        <taxon>Tunicata</taxon>
        <taxon>Ascidiacea</taxon>
        <taxon>Phlebobranchia</taxon>
        <taxon>Cionidae</taxon>
        <taxon>Ciona</taxon>
    </lineage>
</organism>
<evidence type="ECO:0000256" key="2">
    <source>
        <dbReference type="ARBA" id="ARBA00005241"/>
    </source>
</evidence>
<evidence type="ECO:0000259" key="7">
    <source>
        <dbReference type="PROSITE" id="PS50850"/>
    </source>
</evidence>
<evidence type="ECO:0000256" key="1">
    <source>
        <dbReference type="ARBA" id="ARBA00004141"/>
    </source>
</evidence>